<evidence type="ECO:0000256" key="6">
    <source>
        <dbReference type="ARBA" id="ARBA00023027"/>
    </source>
</evidence>
<dbReference type="RefSeq" id="WP_146790592.1">
    <property type="nucleotide sequence ID" value="NZ_VOLT01000011.1"/>
</dbReference>
<feature type="binding site" evidence="8">
    <location>
        <position position="39"/>
    </location>
    <ligand>
        <name>FMN</name>
        <dbReference type="ChEBI" id="CHEBI:58210"/>
        <note>ligand shared between dimeric partners</note>
    </ligand>
</feature>
<keyword evidence="4 7" id="KW-0521">NADP</keyword>
<keyword evidence="5 7" id="KW-0560">Oxidoreductase</keyword>
<dbReference type="EC" id="1.-.-.-" evidence="7"/>
<dbReference type="OrthoDB" id="9804207at2"/>
<dbReference type="EMBL" id="VOLT01000011">
    <property type="protein sequence ID" value="TWX65260.1"/>
    <property type="molecule type" value="Genomic_DNA"/>
</dbReference>
<dbReference type="InterPro" id="IPR029479">
    <property type="entry name" value="Nitroreductase"/>
</dbReference>
<evidence type="ECO:0000256" key="4">
    <source>
        <dbReference type="ARBA" id="ARBA00022857"/>
    </source>
</evidence>
<dbReference type="GO" id="GO:0016491">
    <property type="term" value="F:oxidoreductase activity"/>
    <property type="evidence" value="ECO:0007669"/>
    <property type="project" value="UniProtKB-UniRule"/>
</dbReference>
<accession>A0A5C6Q9G2</accession>
<evidence type="ECO:0000256" key="7">
    <source>
        <dbReference type="PIRNR" id="PIRNR000232"/>
    </source>
</evidence>
<organism evidence="10 11">
    <name type="scientific">Colwellia demingiae</name>
    <dbReference type="NCBI Taxonomy" id="89401"/>
    <lineage>
        <taxon>Bacteria</taxon>
        <taxon>Pseudomonadati</taxon>
        <taxon>Pseudomonadota</taxon>
        <taxon>Gammaproteobacteria</taxon>
        <taxon>Alteromonadales</taxon>
        <taxon>Colwelliaceae</taxon>
        <taxon>Colwellia</taxon>
    </lineage>
</organism>
<evidence type="ECO:0000256" key="1">
    <source>
        <dbReference type="ARBA" id="ARBA00007118"/>
    </source>
</evidence>
<comment type="caution">
    <text evidence="10">The sequence shown here is derived from an EMBL/GenBank/DDBJ whole genome shotgun (WGS) entry which is preliminary data.</text>
</comment>
<dbReference type="Pfam" id="PF00881">
    <property type="entry name" value="Nitroreductase"/>
    <property type="match status" value="1"/>
</dbReference>
<keyword evidence="6 7" id="KW-0520">NAD</keyword>
<dbReference type="PANTHER" id="PTHR43821">
    <property type="entry name" value="NAD(P)H NITROREDUCTASE YDJA-RELATED"/>
    <property type="match status" value="1"/>
</dbReference>
<keyword evidence="3 7" id="KW-0288">FMN</keyword>
<feature type="binding site" description="in other chain" evidence="8">
    <location>
        <begin position="10"/>
        <end position="12"/>
    </location>
    <ligand>
        <name>FMN</name>
        <dbReference type="ChEBI" id="CHEBI:58210"/>
        <note>ligand shared between dimeric partners</note>
    </ligand>
</feature>
<dbReference type="InterPro" id="IPR026021">
    <property type="entry name" value="YdjA-like"/>
</dbReference>
<evidence type="ECO:0000256" key="5">
    <source>
        <dbReference type="ARBA" id="ARBA00023002"/>
    </source>
</evidence>
<comment type="similarity">
    <text evidence="1 7">Belongs to the nitroreductase family.</text>
</comment>
<proteinExistence type="inferred from homology"/>
<evidence type="ECO:0000256" key="3">
    <source>
        <dbReference type="ARBA" id="ARBA00022643"/>
    </source>
</evidence>
<keyword evidence="11" id="KW-1185">Reference proteome</keyword>
<reference evidence="10 11" key="1">
    <citation type="submission" date="2019-07" db="EMBL/GenBank/DDBJ databases">
        <title>Genomes of sea-ice associated Colwellia species.</title>
        <authorList>
            <person name="Bowman J.P."/>
        </authorList>
    </citation>
    <scope>NUCLEOTIDE SEQUENCE [LARGE SCALE GENOMIC DNA]</scope>
    <source>
        <strain evidence="10 11">ACAM 459</strain>
    </source>
</reference>
<dbReference type="InterPro" id="IPR052530">
    <property type="entry name" value="NAD(P)H_nitroreductase"/>
</dbReference>
<evidence type="ECO:0000313" key="10">
    <source>
        <dbReference type="EMBL" id="TWX65260.1"/>
    </source>
</evidence>
<dbReference type="PIRSF" id="PIRSF000232">
    <property type="entry name" value="YdjA"/>
    <property type="match status" value="1"/>
</dbReference>
<protein>
    <recommendedName>
        <fullName evidence="7">Putative NAD(P)H nitroreductase</fullName>
        <ecNumber evidence="7">1.-.-.-</ecNumber>
    </recommendedName>
</protein>
<dbReference type="SUPFAM" id="SSF55469">
    <property type="entry name" value="FMN-dependent nitroreductase-like"/>
    <property type="match status" value="1"/>
</dbReference>
<evidence type="ECO:0000256" key="2">
    <source>
        <dbReference type="ARBA" id="ARBA00022630"/>
    </source>
</evidence>
<keyword evidence="2 7" id="KW-0285">Flavoprotein</keyword>
<evidence type="ECO:0000313" key="11">
    <source>
        <dbReference type="Proteomes" id="UP000321822"/>
    </source>
</evidence>
<dbReference type="InterPro" id="IPR000415">
    <property type="entry name" value="Nitroreductase-like"/>
</dbReference>
<dbReference type="AlphaFoldDB" id="A0A5C6Q9G2"/>
<dbReference type="CDD" id="cd02135">
    <property type="entry name" value="YdjA-like"/>
    <property type="match status" value="1"/>
</dbReference>
<sequence length="198" mass="21610">MDAIELLLQRQSTPVLTDPAPTEADLTTLLSAGMRVPDHGGLKPWHFHVITGQGLQRLSDIYVEATTINMASQTGLIEGASIDEHALNEKMAKVAKKPFRAPMIIVISTQYVEHNKVPLQEQLITAGCCAHAMQMAAFSLGYGAMWRTGGFAYNETVKQGLGVEEGNDIAGFLYIGTPSKVCNTKPAKSYQDKVTFWQ</sequence>
<evidence type="ECO:0000259" key="9">
    <source>
        <dbReference type="Pfam" id="PF00881"/>
    </source>
</evidence>
<feature type="binding site" evidence="8">
    <location>
        <position position="35"/>
    </location>
    <ligand>
        <name>FMN</name>
        <dbReference type="ChEBI" id="CHEBI:58210"/>
        <note>ligand shared between dimeric partners</note>
    </ligand>
</feature>
<dbReference type="PANTHER" id="PTHR43821:SF1">
    <property type="entry name" value="NAD(P)H NITROREDUCTASE YDJA-RELATED"/>
    <property type="match status" value="1"/>
</dbReference>
<dbReference type="Proteomes" id="UP000321822">
    <property type="component" value="Unassembled WGS sequence"/>
</dbReference>
<feature type="domain" description="Nitroreductase" evidence="9">
    <location>
        <begin position="9"/>
        <end position="176"/>
    </location>
</feature>
<dbReference type="Gene3D" id="3.40.109.10">
    <property type="entry name" value="NADH Oxidase"/>
    <property type="match status" value="1"/>
</dbReference>
<evidence type="ECO:0000256" key="8">
    <source>
        <dbReference type="PIRSR" id="PIRSR000232-1"/>
    </source>
</evidence>
<comment type="cofactor">
    <cofactor evidence="8">
        <name>FMN</name>
        <dbReference type="ChEBI" id="CHEBI:58210"/>
    </cofactor>
    <text evidence="8">Binds 1 FMN per subunit.</text>
</comment>
<gene>
    <name evidence="10" type="ORF">ESZ36_18470</name>
</gene>
<name>A0A5C6Q9G2_9GAMM</name>
<feature type="binding site" description="in other chain" evidence="8">
    <location>
        <begin position="146"/>
        <end position="148"/>
    </location>
    <ligand>
        <name>FMN</name>
        <dbReference type="ChEBI" id="CHEBI:58210"/>
        <note>ligand shared between dimeric partners</note>
    </ligand>
</feature>